<feature type="region of interest" description="Disordered" evidence="6">
    <location>
        <begin position="342"/>
        <end position="363"/>
    </location>
</feature>
<feature type="domain" description="RRM" evidence="7">
    <location>
        <begin position="162"/>
        <end position="240"/>
    </location>
</feature>
<dbReference type="AlphaFoldDB" id="A0A978VYC5"/>
<evidence type="ECO:0000313" key="8">
    <source>
        <dbReference type="EMBL" id="KAH7544709.1"/>
    </source>
</evidence>
<dbReference type="PANTHER" id="PTHR12311">
    <property type="entry name" value="ACTIVATOR OF BASAL TRANSCRIPTION 1"/>
    <property type="match status" value="1"/>
</dbReference>
<dbReference type="InterPro" id="IPR034353">
    <property type="entry name" value="ABT1/ESF2_RRM"/>
</dbReference>
<keyword evidence="3 5" id="KW-0694">RNA-binding</keyword>
<dbReference type="InterPro" id="IPR039119">
    <property type="entry name" value="ABT1/Esf2"/>
</dbReference>
<dbReference type="InterPro" id="IPR000504">
    <property type="entry name" value="RRM_dom"/>
</dbReference>
<feature type="region of interest" description="Disordered" evidence="6">
    <location>
        <begin position="307"/>
        <end position="328"/>
    </location>
</feature>
<protein>
    <recommendedName>
        <fullName evidence="7">RRM domain-containing protein</fullName>
    </recommendedName>
</protein>
<dbReference type="GO" id="GO:0000447">
    <property type="term" value="P:endonucleolytic cleavage in ITS1 to separate SSU-rRNA from 5.8S rRNA and LSU-rRNA from tricistronic rRNA transcript (SSU-rRNA, 5.8S rRNA, LSU-rRNA)"/>
    <property type="evidence" value="ECO:0007669"/>
    <property type="project" value="TreeGrafter"/>
</dbReference>
<dbReference type="SUPFAM" id="SSF54928">
    <property type="entry name" value="RNA-binding domain, RBD"/>
    <property type="match status" value="1"/>
</dbReference>
<evidence type="ECO:0000256" key="1">
    <source>
        <dbReference type="ARBA" id="ARBA00004604"/>
    </source>
</evidence>
<dbReference type="InterPro" id="IPR012677">
    <property type="entry name" value="Nucleotide-bd_a/b_plait_sf"/>
</dbReference>
<name>A0A978VYC5_ZIZJJ</name>
<evidence type="ECO:0000313" key="9">
    <source>
        <dbReference type="Proteomes" id="UP000813462"/>
    </source>
</evidence>
<evidence type="ECO:0000256" key="5">
    <source>
        <dbReference type="PROSITE-ProRule" id="PRU00176"/>
    </source>
</evidence>
<dbReference type="GO" id="GO:0034462">
    <property type="term" value="P:small-subunit processome assembly"/>
    <property type="evidence" value="ECO:0007669"/>
    <property type="project" value="TreeGrafter"/>
</dbReference>
<gene>
    <name evidence="8" type="ORF">FEM48_Zijuj01G0015100</name>
</gene>
<dbReference type="SMART" id="SM00360">
    <property type="entry name" value="RRM"/>
    <property type="match status" value="1"/>
</dbReference>
<feature type="compositionally biased region" description="Basic and acidic residues" evidence="6">
    <location>
        <begin position="47"/>
        <end position="64"/>
    </location>
</feature>
<dbReference type="CDD" id="cd12263">
    <property type="entry name" value="RRM_ABT1_like"/>
    <property type="match status" value="1"/>
</dbReference>
<dbReference type="GO" id="GO:0003723">
    <property type="term" value="F:RNA binding"/>
    <property type="evidence" value="ECO:0007669"/>
    <property type="project" value="UniProtKB-UniRule"/>
</dbReference>
<dbReference type="PROSITE" id="PS50102">
    <property type="entry name" value="RRM"/>
    <property type="match status" value="1"/>
</dbReference>
<dbReference type="GO" id="GO:0005730">
    <property type="term" value="C:nucleolus"/>
    <property type="evidence" value="ECO:0007669"/>
    <property type="project" value="UniProtKB-SubCell"/>
</dbReference>
<feature type="region of interest" description="Disordered" evidence="6">
    <location>
        <begin position="378"/>
        <end position="400"/>
    </location>
</feature>
<reference evidence="8" key="1">
    <citation type="journal article" date="2021" name="Front. Plant Sci.">
        <title>Chromosome-Scale Genome Assembly for Chinese Sour Jujube and Insights Into Its Genome Evolution and Domestication Signature.</title>
        <authorList>
            <person name="Shen L.-Y."/>
            <person name="Luo H."/>
            <person name="Wang X.-L."/>
            <person name="Wang X.-M."/>
            <person name="Qiu X.-J."/>
            <person name="Liu H."/>
            <person name="Zhou S.-S."/>
            <person name="Jia K.-H."/>
            <person name="Nie S."/>
            <person name="Bao Y.-T."/>
            <person name="Zhang R.-G."/>
            <person name="Yun Q.-Z."/>
            <person name="Chai Y.-H."/>
            <person name="Lu J.-Y."/>
            <person name="Li Y."/>
            <person name="Zhao S.-W."/>
            <person name="Mao J.-F."/>
            <person name="Jia S.-G."/>
            <person name="Mao Y.-M."/>
        </authorList>
    </citation>
    <scope>NUCLEOTIDE SEQUENCE</scope>
    <source>
        <strain evidence="8">AT0</strain>
        <tissue evidence="8">Leaf</tissue>
    </source>
</reference>
<dbReference type="GO" id="GO:0000472">
    <property type="term" value="P:endonucleolytic cleavage to generate mature 5'-end of SSU-rRNA from (SSU-rRNA, 5.8S rRNA, LSU-rRNA)"/>
    <property type="evidence" value="ECO:0007669"/>
    <property type="project" value="TreeGrafter"/>
</dbReference>
<accession>A0A978VYC5</accession>
<comment type="caution">
    <text evidence="8">The sequence shown here is derived from an EMBL/GenBank/DDBJ whole genome shotgun (WGS) entry which is preliminary data.</text>
</comment>
<organism evidence="8 9">
    <name type="scientific">Ziziphus jujuba var. spinosa</name>
    <dbReference type="NCBI Taxonomy" id="714518"/>
    <lineage>
        <taxon>Eukaryota</taxon>
        <taxon>Viridiplantae</taxon>
        <taxon>Streptophyta</taxon>
        <taxon>Embryophyta</taxon>
        <taxon>Tracheophyta</taxon>
        <taxon>Spermatophyta</taxon>
        <taxon>Magnoliopsida</taxon>
        <taxon>eudicotyledons</taxon>
        <taxon>Gunneridae</taxon>
        <taxon>Pentapetalae</taxon>
        <taxon>rosids</taxon>
        <taxon>fabids</taxon>
        <taxon>Rosales</taxon>
        <taxon>Rhamnaceae</taxon>
        <taxon>Paliureae</taxon>
        <taxon>Ziziphus</taxon>
    </lineage>
</organism>
<comment type="similarity">
    <text evidence="2">Belongs to the ESF2/ABP1 family.</text>
</comment>
<evidence type="ECO:0000256" key="2">
    <source>
        <dbReference type="ARBA" id="ARBA00005819"/>
    </source>
</evidence>
<keyword evidence="4" id="KW-0539">Nucleus</keyword>
<comment type="subcellular location">
    <subcellularLocation>
        <location evidence="1">Nucleus</location>
        <location evidence="1">Nucleolus</location>
    </subcellularLocation>
</comment>
<evidence type="ECO:0000259" key="7">
    <source>
        <dbReference type="PROSITE" id="PS50102"/>
    </source>
</evidence>
<sequence length="411" mass="46760">MEEDEHQFNSKNGECNDEKEKGRKRGKKKKFVKDAAEAVKKLNHMKNPQEGENRLSNDGREGDRKTKKKKYSLKENFKTAEEEEVNRESAPNGCGDGLAESKKDKKKRYSEEADEGEEAQEGIKTISVEEGILQSSDGKAEIRKNKRKKRLLKEAAKAVKRGVCYLSRIPPHMNHLQLRHILSQYGDIQRIYLTPERENAAAQVRRKRKEFSEGWVEFSDKGVAKRVANMLNGEQIGGKKRSSFYYDIWNIKYLSKFKWDNLTEEIAYKNAIREQKLALEISAAKKERDFYLSKVDKSRALSAIEERLKKKQKHQQDSGTGSDLPVGQQLSKVVRQFPQTRPIADTAAHSKPQLSKDILSGSQDGQFSTTVYTVALEYSSRTPPHPPPPTRGAAPPTGRMGWGACGKLHWI</sequence>
<proteinExistence type="inferred from homology"/>
<dbReference type="EMBL" id="JAEACU010000001">
    <property type="protein sequence ID" value="KAH7544709.1"/>
    <property type="molecule type" value="Genomic_DNA"/>
</dbReference>
<feature type="compositionally biased region" description="Basic residues" evidence="6">
    <location>
        <begin position="22"/>
        <end position="31"/>
    </location>
</feature>
<dbReference type="PANTHER" id="PTHR12311:SF7">
    <property type="entry name" value="ACTIVATOR OF BASAL TRANSCRIPTION 1"/>
    <property type="match status" value="1"/>
</dbReference>
<dbReference type="Proteomes" id="UP000813462">
    <property type="component" value="Unassembled WGS sequence"/>
</dbReference>
<feature type="region of interest" description="Disordered" evidence="6">
    <location>
        <begin position="1"/>
        <end position="127"/>
    </location>
</feature>
<dbReference type="Pfam" id="PF00076">
    <property type="entry name" value="RRM_1"/>
    <property type="match status" value="1"/>
</dbReference>
<dbReference type="Gene3D" id="3.30.70.330">
    <property type="match status" value="1"/>
</dbReference>
<evidence type="ECO:0000256" key="6">
    <source>
        <dbReference type="SAM" id="MobiDB-lite"/>
    </source>
</evidence>
<evidence type="ECO:0000256" key="4">
    <source>
        <dbReference type="ARBA" id="ARBA00023242"/>
    </source>
</evidence>
<dbReference type="GO" id="GO:0000480">
    <property type="term" value="P:endonucleolytic cleavage in 5'-ETS of tricistronic rRNA transcript (SSU-rRNA, 5.8S rRNA, LSU-rRNA)"/>
    <property type="evidence" value="ECO:0007669"/>
    <property type="project" value="TreeGrafter"/>
</dbReference>
<dbReference type="InterPro" id="IPR035979">
    <property type="entry name" value="RBD_domain_sf"/>
</dbReference>
<evidence type="ECO:0000256" key="3">
    <source>
        <dbReference type="ARBA" id="ARBA00022884"/>
    </source>
</evidence>